<keyword evidence="3" id="KW-0238">DNA-binding</keyword>
<dbReference type="PANTHER" id="PTHR30419">
    <property type="entry name" value="HTH-TYPE TRANSCRIPTIONAL REGULATOR YBHD"/>
    <property type="match status" value="1"/>
</dbReference>
<evidence type="ECO:0000313" key="6">
    <source>
        <dbReference type="EMBL" id="EIW19390.1"/>
    </source>
</evidence>
<dbReference type="CDD" id="cd05466">
    <property type="entry name" value="PBP2_LTTR_substrate"/>
    <property type="match status" value="1"/>
</dbReference>
<dbReference type="FunFam" id="1.10.10.10:FF:000001">
    <property type="entry name" value="LysR family transcriptional regulator"/>
    <property type="match status" value="1"/>
</dbReference>
<evidence type="ECO:0000256" key="3">
    <source>
        <dbReference type="ARBA" id="ARBA00023125"/>
    </source>
</evidence>
<dbReference type="GO" id="GO:0003700">
    <property type="term" value="F:DNA-binding transcription factor activity"/>
    <property type="evidence" value="ECO:0007669"/>
    <property type="project" value="InterPro"/>
</dbReference>
<reference evidence="6 7" key="1">
    <citation type="journal article" date="2012" name="J. Bacteriol.">
        <title>Draft Genome Sequences for Two Metal-Reducing Pelosinus fermentans Strains Isolated from a Cr(VI)-Contaminated Site and for Type Strain R7.</title>
        <authorList>
            <person name="Brown S.D."/>
            <person name="Podar M."/>
            <person name="Klingeman D.M."/>
            <person name="Johnson C.M."/>
            <person name="Yang Z.K."/>
            <person name="Utturkar S.M."/>
            <person name="Land M.L."/>
            <person name="Mosher J.J."/>
            <person name="Hurt R.A.Jr."/>
            <person name="Phelps T.J."/>
            <person name="Palumbo A.V."/>
            <person name="Arkin A.P."/>
            <person name="Hazen T.C."/>
            <person name="Elias D.A."/>
        </authorList>
    </citation>
    <scope>NUCLEOTIDE SEQUENCE [LARGE SCALE GENOMIC DNA]</scope>
    <source>
        <strain evidence="6 7">B4</strain>
    </source>
</reference>
<sequence>MELRQIEYFCMVGKLHSFTRAAEQLHISQPSITQAIRKLEEEIDVQLFDRSKKKAVLTTEGEAFLTRMEKILDDCQQAIQEAKDFKTWRKGTVKLGVPPMIESYLFPDIFSGFKHAYPDLQLIAFEETSSLEAASKLEKDELDLAIIILPESSETLNTLVITQEELVLCMHPDHPLGQQKSVRFDQLKNEQFILLKERSYQHQIVISRCLRQHFMPNTILSSNQIKTIKNLIANGSGISLLMTMVVRDDPQIAVVPLHEPITFDIGLAWKKDKYLSNASMAFIKFLKEQYKLKACIDDVTK</sequence>
<keyword evidence="2" id="KW-0805">Transcription regulation</keyword>
<dbReference type="InterPro" id="IPR000847">
    <property type="entry name" value="LysR_HTH_N"/>
</dbReference>
<name>I8RLD9_9FIRM</name>
<dbReference type="PROSITE" id="PS50931">
    <property type="entry name" value="HTH_LYSR"/>
    <property type="match status" value="1"/>
</dbReference>
<gene>
    <name evidence="6" type="ORF">FB4_3100</name>
</gene>
<keyword evidence="7" id="KW-1185">Reference proteome</keyword>
<proteinExistence type="inferred from homology"/>
<dbReference type="AlphaFoldDB" id="I8RLD9"/>
<dbReference type="Pfam" id="PF03466">
    <property type="entry name" value="LysR_substrate"/>
    <property type="match status" value="1"/>
</dbReference>
<dbReference type="SUPFAM" id="SSF53850">
    <property type="entry name" value="Periplasmic binding protein-like II"/>
    <property type="match status" value="1"/>
</dbReference>
<dbReference type="Gene3D" id="3.40.190.290">
    <property type="match status" value="1"/>
</dbReference>
<dbReference type="InterPro" id="IPR036390">
    <property type="entry name" value="WH_DNA-bd_sf"/>
</dbReference>
<keyword evidence="4" id="KW-0804">Transcription</keyword>
<feature type="domain" description="HTH lysR-type" evidence="5">
    <location>
        <begin position="1"/>
        <end position="58"/>
    </location>
</feature>
<dbReference type="EMBL" id="AKVJ01000021">
    <property type="protein sequence ID" value="EIW19390.1"/>
    <property type="molecule type" value="Genomic_DNA"/>
</dbReference>
<comment type="caution">
    <text evidence="6">The sequence shown here is derived from an EMBL/GenBank/DDBJ whole genome shotgun (WGS) entry which is preliminary data.</text>
</comment>
<evidence type="ECO:0000256" key="1">
    <source>
        <dbReference type="ARBA" id="ARBA00009437"/>
    </source>
</evidence>
<dbReference type="InterPro" id="IPR050950">
    <property type="entry name" value="HTH-type_LysR_regulators"/>
</dbReference>
<dbReference type="OrthoDB" id="1624015at2"/>
<organism evidence="6 7">
    <name type="scientific">Pelosinus fermentans B4</name>
    <dbReference type="NCBI Taxonomy" id="1149862"/>
    <lineage>
        <taxon>Bacteria</taxon>
        <taxon>Bacillati</taxon>
        <taxon>Bacillota</taxon>
        <taxon>Negativicutes</taxon>
        <taxon>Selenomonadales</taxon>
        <taxon>Sporomusaceae</taxon>
        <taxon>Pelosinus</taxon>
    </lineage>
</organism>
<dbReference type="GO" id="GO:0003677">
    <property type="term" value="F:DNA binding"/>
    <property type="evidence" value="ECO:0007669"/>
    <property type="project" value="UniProtKB-KW"/>
</dbReference>
<evidence type="ECO:0000313" key="7">
    <source>
        <dbReference type="Proteomes" id="UP000004324"/>
    </source>
</evidence>
<accession>I8RLD9</accession>
<dbReference type="InterPro" id="IPR036388">
    <property type="entry name" value="WH-like_DNA-bd_sf"/>
</dbReference>
<evidence type="ECO:0000256" key="4">
    <source>
        <dbReference type="ARBA" id="ARBA00023163"/>
    </source>
</evidence>
<dbReference type="Gene3D" id="1.10.10.10">
    <property type="entry name" value="Winged helix-like DNA-binding domain superfamily/Winged helix DNA-binding domain"/>
    <property type="match status" value="1"/>
</dbReference>
<dbReference type="SUPFAM" id="SSF46785">
    <property type="entry name" value="Winged helix' DNA-binding domain"/>
    <property type="match status" value="1"/>
</dbReference>
<dbReference type="RefSeq" id="WP_007933015.1">
    <property type="nucleotide sequence ID" value="NZ_AKVJ01000021.1"/>
</dbReference>
<dbReference type="PANTHER" id="PTHR30419:SF30">
    <property type="entry name" value="LYSR FAMILY TRANSCRIPTIONAL REGULATOR"/>
    <property type="match status" value="1"/>
</dbReference>
<dbReference type="PATRIC" id="fig|1149862.3.peg.1662"/>
<dbReference type="PRINTS" id="PR00039">
    <property type="entry name" value="HTHLYSR"/>
</dbReference>
<dbReference type="Proteomes" id="UP000004324">
    <property type="component" value="Unassembled WGS sequence"/>
</dbReference>
<protein>
    <submittedName>
        <fullName evidence="6">LysR substrate-binding protein</fullName>
    </submittedName>
</protein>
<comment type="similarity">
    <text evidence="1">Belongs to the LysR transcriptional regulatory family.</text>
</comment>
<evidence type="ECO:0000259" key="5">
    <source>
        <dbReference type="PROSITE" id="PS50931"/>
    </source>
</evidence>
<evidence type="ECO:0000256" key="2">
    <source>
        <dbReference type="ARBA" id="ARBA00023015"/>
    </source>
</evidence>
<dbReference type="GO" id="GO:0005829">
    <property type="term" value="C:cytosol"/>
    <property type="evidence" value="ECO:0007669"/>
    <property type="project" value="TreeGrafter"/>
</dbReference>
<dbReference type="Pfam" id="PF00126">
    <property type="entry name" value="HTH_1"/>
    <property type="match status" value="1"/>
</dbReference>
<dbReference type="InterPro" id="IPR005119">
    <property type="entry name" value="LysR_subst-bd"/>
</dbReference>